<evidence type="ECO:0000256" key="3">
    <source>
        <dbReference type="ARBA" id="ARBA00022833"/>
    </source>
</evidence>
<dbReference type="GO" id="GO:0046872">
    <property type="term" value="F:metal ion binding"/>
    <property type="evidence" value="ECO:0007669"/>
    <property type="project" value="UniProtKB-KW"/>
</dbReference>
<organism evidence="5 6">
    <name type="scientific">Mesorhizobium muleiense</name>
    <dbReference type="NCBI Taxonomy" id="1004279"/>
    <lineage>
        <taxon>Bacteria</taxon>
        <taxon>Pseudomonadati</taxon>
        <taxon>Pseudomonadota</taxon>
        <taxon>Alphaproteobacteria</taxon>
        <taxon>Hyphomicrobiales</taxon>
        <taxon>Phyllobacteriaceae</taxon>
        <taxon>Mesorhizobium</taxon>
    </lineage>
</organism>
<evidence type="ECO:0000259" key="4">
    <source>
        <dbReference type="PROSITE" id="PS51891"/>
    </source>
</evidence>
<dbReference type="PANTHER" id="PTHR28620">
    <property type="entry name" value="CENTROMERE PROTEIN V"/>
    <property type="match status" value="1"/>
</dbReference>
<sequence>MKKTYHGSCHCGAVRFEAEIDLAEGIRKCNCSFCWKLGYRKSFAAYEAVRVTDGRDRMREYKATPSNWPEGDINHYMCPNCGANFLSRGYLDFMGGNFWAVNVACLDDVTEEELAAAPIVYEDGKRDRQDQTPEIVGYL</sequence>
<dbReference type="RefSeq" id="WP_091593022.1">
    <property type="nucleotide sequence ID" value="NZ_FNEE01000004.1"/>
</dbReference>
<dbReference type="AlphaFoldDB" id="A0A1G8R8U4"/>
<dbReference type="InterPro" id="IPR052355">
    <property type="entry name" value="CENP-V-like"/>
</dbReference>
<dbReference type="PANTHER" id="PTHR28620:SF1">
    <property type="entry name" value="CENP-V_GFA DOMAIN-CONTAINING PROTEIN"/>
    <property type="match status" value="1"/>
</dbReference>
<keyword evidence="6" id="KW-1185">Reference proteome</keyword>
<dbReference type="InterPro" id="IPR011057">
    <property type="entry name" value="Mss4-like_sf"/>
</dbReference>
<dbReference type="Pfam" id="PF04828">
    <property type="entry name" value="GFA"/>
    <property type="match status" value="1"/>
</dbReference>
<name>A0A1G8R8U4_9HYPH</name>
<accession>A0A1G8R8U4</accession>
<proteinExistence type="inferred from homology"/>
<gene>
    <name evidence="5" type="ORF">SAMN05428953_104304</name>
</gene>
<evidence type="ECO:0000313" key="6">
    <source>
        <dbReference type="Proteomes" id="UP000198894"/>
    </source>
</evidence>
<dbReference type="InterPro" id="IPR006913">
    <property type="entry name" value="CENP-V/GFA"/>
</dbReference>
<dbReference type="PROSITE" id="PS51891">
    <property type="entry name" value="CENP_V_GFA"/>
    <property type="match status" value="1"/>
</dbReference>
<dbReference type="EMBL" id="FNEE01000004">
    <property type="protein sequence ID" value="SDJ13369.1"/>
    <property type="molecule type" value="Genomic_DNA"/>
</dbReference>
<dbReference type="GO" id="GO:0016846">
    <property type="term" value="F:carbon-sulfur lyase activity"/>
    <property type="evidence" value="ECO:0007669"/>
    <property type="project" value="InterPro"/>
</dbReference>
<evidence type="ECO:0000256" key="2">
    <source>
        <dbReference type="ARBA" id="ARBA00022723"/>
    </source>
</evidence>
<dbReference type="Gene3D" id="2.170.150.70">
    <property type="match status" value="1"/>
</dbReference>
<comment type="similarity">
    <text evidence="1">Belongs to the Gfa family.</text>
</comment>
<evidence type="ECO:0000256" key="1">
    <source>
        <dbReference type="ARBA" id="ARBA00005495"/>
    </source>
</evidence>
<dbReference type="SUPFAM" id="SSF51316">
    <property type="entry name" value="Mss4-like"/>
    <property type="match status" value="1"/>
</dbReference>
<dbReference type="Proteomes" id="UP000198894">
    <property type="component" value="Unassembled WGS sequence"/>
</dbReference>
<feature type="domain" description="CENP-V/GFA" evidence="4">
    <location>
        <begin position="5"/>
        <end position="122"/>
    </location>
</feature>
<evidence type="ECO:0000313" key="5">
    <source>
        <dbReference type="EMBL" id="SDJ13369.1"/>
    </source>
</evidence>
<protein>
    <submittedName>
        <fullName evidence="5">Uncharacterized conserved protein</fullName>
    </submittedName>
</protein>
<reference evidence="6" key="1">
    <citation type="submission" date="2016-10" db="EMBL/GenBank/DDBJ databases">
        <authorList>
            <person name="Varghese N."/>
            <person name="Submissions S."/>
        </authorList>
    </citation>
    <scope>NUCLEOTIDE SEQUENCE [LARGE SCALE GENOMIC DNA]</scope>
    <source>
        <strain evidence="6">CGMCC 1.11022</strain>
    </source>
</reference>
<keyword evidence="3" id="KW-0862">Zinc</keyword>
<keyword evidence="2" id="KW-0479">Metal-binding</keyword>